<organism evidence="1 2">
    <name type="scientific">Candidatus Regiella insecticola 5.15</name>
    <dbReference type="NCBI Taxonomy" id="1005043"/>
    <lineage>
        <taxon>Bacteria</taxon>
        <taxon>Pseudomonadati</taxon>
        <taxon>Pseudomonadota</taxon>
        <taxon>Gammaproteobacteria</taxon>
        <taxon>Enterobacterales</taxon>
        <taxon>Enterobacteriaceae</taxon>
        <taxon>aphid secondary symbionts</taxon>
        <taxon>Candidatus Regiella</taxon>
    </lineage>
</organism>
<keyword evidence="2" id="KW-1185">Reference proteome</keyword>
<protein>
    <submittedName>
        <fullName evidence="1">Uncharacterized protein</fullName>
    </submittedName>
</protein>
<dbReference type="AlphaFoldDB" id="G2GWE8"/>
<dbReference type="Proteomes" id="UP000004116">
    <property type="component" value="Unassembled WGS sequence"/>
</dbReference>
<name>G2GWE8_9ENTR</name>
<evidence type="ECO:0000313" key="1">
    <source>
        <dbReference type="EMBL" id="EGY29940.1"/>
    </source>
</evidence>
<proteinExistence type="predicted"/>
<sequence>EAFTGDDDFVKFNKDFFTAIINKQNIPIKTPSFEGDNWSIIDDEEQW</sequence>
<feature type="non-terminal residue" evidence="1">
    <location>
        <position position="1"/>
    </location>
</feature>
<dbReference type="EMBL" id="AGCA01000018">
    <property type="protein sequence ID" value="EGY29940.1"/>
    <property type="molecule type" value="Genomic_DNA"/>
</dbReference>
<accession>G2GWE8</accession>
<reference evidence="1 2" key="1">
    <citation type="journal article" date="2012" name="Genome Res.">
        <title>Genomic basis of endosymbiont-conferred protection against an insect parasitoid.</title>
        <authorList>
            <person name="Hansen A.K."/>
            <person name="Vorburger C."/>
            <person name="Moran N.A."/>
        </authorList>
    </citation>
    <scope>NUCLEOTIDE SEQUENCE [LARGE SCALE GENOMIC DNA]</scope>
    <source>
        <strain evidence="2">R5.15</strain>
    </source>
</reference>
<gene>
    <name evidence="1" type="ORF">Rin_00000820</name>
</gene>
<evidence type="ECO:0000313" key="2">
    <source>
        <dbReference type="Proteomes" id="UP000004116"/>
    </source>
</evidence>
<comment type="caution">
    <text evidence="1">The sequence shown here is derived from an EMBL/GenBank/DDBJ whole genome shotgun (WGS) entry which is preliminary data.</text>
</comment>